<organism evidence="2 3">
    <name type="scientific">Oesophagostomum dentatum</name>
    <name type="common">Nodular worm</name>
    <dbReference type="NCBI Taxonomy" id="61180"/>
    <lineage>
        <taxon>Eukaryota</taxon>
        <taxon>Metazoa</taxon>
        <taxon>Ecdysozoa</taxon>
        <taxon>Nematoda</taxon>
        <taxon>Chromadorea</taxon>
        <taxon>Rhabditida</taxon>
        <taxon>Rhabditina</taxon>
        <taxon>Rhabditomorpha</taxon>
        <taxon>Strongyloidea</taxon>
        <taxon>Strongylidae</taxon>
        <taxon>Oesophagostomum</taxon>
    </lineage>
</organism>
<evidence type="ECO:0000256" key="1">
    <source>
        <dbReference type="ARBA" id="ARBA00009431"/>
    </source>
</evidence>
<keyword evidence="3" id="KW-1185">Reference proteome</keyword>
<keyword evidence="2" id="KW-0645">Protease</keyword>
<keyword evidence="2" id="KW-0121">Carboxypeptidase</keyword>
<evidence type="ECO:0000313" key="2">
    <source>
        <dbReference type="EMBL" id="KHJ83232.1"/>
    </source>
</evidence>
<dbReference type="PROSITE" id="PS00560">
    <property type="entry name" value="CARBOXYPEPT_SER_HIS"/>
    <property type="match status" value="1"/>
</dbReference>
<name>A0A0B1SI90_OESDE</name>
<protein>
    <submittedName>
        <fullName evidence="2">Serine carboxypeptidase</fullName>
    </submittedName>
</protein>
<accession>A0A0B1SI90</accession>
<evidence type="ECO:0000313" key="3">
    <source>
        <dbReference type="Proteomes" id="UP000053660"/>
    </source>
</evidence>
<dbReference type="InterPro" id="IPR033124">
    <property type="entry name" value="Ser_caboxypep_his_AS"/>
</dbReference>
<dbReference type="InterPro" id="IPR001563">
    <property type="entry name" value="Peptidase_S10"/>
</dbReference>
<reference evidence="2 3" key="1">
    <citation type="submission" date="2014-03" db="EMBL/GenBank/DDBJ databases">
        <title>Draft genome of the hookworm Oesophagostomum dentatum.</title>
        <authorList>
            <person name="Mitreva M."/>
        </authorList>
    </citation>
    <scope>NUCLEOTIDE SEQUENCE [LARGE SCALE GENOMIC DNA]</scope>
    <source>
        <strain evidence="2 3">OD-Hann</strain>
    </source>
</reference>
<dbReference type="SUPFAM" id="SSF53474">
    <property type="entry name" value="alpha/beta-Hydrolases"/>
    <property type="match status" value="1"/>
</dbReference>
<dbReference type="InterPro" id="IPR029058">
    <property type="entry name" value="AB_hydrolase_fold"/>
</dbReference>
<dbReference type="Pfam" id="PF00450">
    <property type="entry name" value="Peptidase_S10"/>
    <property type="match status" value="1"/>
</dbReference>
<dbReference type="AlphaFoldDB" id="A0A0B1SI90"/>
<dbReference type="GO" id="GO:0006508">
    <property type="term" value="P:proteolysis"/>
    <property type="evidence" value="ECO:0007669"/>
    <property type="project" value="InterPro"/>
</dbReference>
<dbReference type="Gene3D" id="3.40.50.1820">
    <property type="entry name" value="alpha/beta hydrolase"/>
    <property type="match status" value="1"/>
</dbReference>
<dbReference type="EMBL" id="KN574455">
    <property type="protein sequence ID" value="KHJ83232.1"/>
    <property type="molecule type" value="Genomic_DNA"/>
</dbReference>
<dbReference type="GO" id="GO:0004185">
    <property type="term" value="F:serine-type carboxypeptidase activity"/>
    <property type="evidence" value="ECO:0007669"/>
    <property type="project" value="InterPro"/>
</dbReference>
<comment type="similarity">
    <text evidence="1">Belongs to the peptidase S10 family.</text>
</comment>
<sequence length="202" mass="22574">LFAFQDALHIPEEWRKQKGGKIKWEGCNDPIYDNYQLTYNKTNEFFQYVIENVQSGKFRFLIYNGDVDTMCNYLGDAWHIRDVAKENNFTAGSRYPWFFSGNNQVGGFAQTYTGTGGKGISITIDVLTVKGAGHMVPNDRPGPSLQMITNFMFLSPNGAVNYTSSQYINPAPDVSPLTGLSPSATFSSVIVILATFFTLYLL</sequence>
<gene>
    <name evidence="2" type="ORF">OESDEN_17071</name>
</gene>
<dbReference type="OrthoDB" id="443318at2759"/>
<proteinExistence type="inferred from homology"/>
<feature type="non-terminal residue" evidence="2">
    <location>
        <position position="1"/>
    </location>
</feature>
<dbReference type="Proteomes" id="UP000053660">
    <property type="component" value="Unassembled WGS sequence"/>
</dbReference>
<keyword evidence="2" id="KW-0378">Hydrolase</keyword>